<organism evidence="2 3">
    <name type="scientific">Chlamydomonas incerta</name>
    <dbReference type="NCBI Taxonomy" id="51695"/>
    <lineage>
        <taxon>Eukaryota</taxon>
        <taxon>Viridiplantae</taxon>
        <taxon>Chlorophyta</taxon>
        <taxon>core chlorophytes</taxon>
        <taxon>Chlorophyceae</taxon>
        <taxon>CS clade</taxon>
        <taxon>Chlamydomonadales</taxon>
        <taxon>Chlamydomonadaceae</taxon>
        <taxon>Chlamydomonas</taxon>
    </lineage>
</organism>
<dbReference type="AlphaFoldDB" id="A0A835SJS4"/>
<reference evidence="2" key="1">
    <citation type="journal article" date="2020" name="bioRxiv">
        <title>Comparative genomics of Chlamydomonas.</title>
        <authorList>
            <person name="Craig R.J."/>
            <person name="Hasan A.R."/>
            <person name="Ness R.W."/>
            <person name="Keightley P.D."/>
        </authorList>
    </citation>
    <scope>NUCLEOTIDE SEQUENCE</scope>
    <source>
        <strain evidence="2">SAG 7.73</strain>
    </source>
</reference>
<dbReference type="OrthoDB" id="10664640at2759"/>
<evidence type="ECO:0000256" key="1">
    <source>
        <dbReference type="SAM" id="Phobius"/>
    </source>
</evidence>
<evidence type="ECO:0000313" key="3">
    <source>
        <dbReference type="Proteomes" id="UP000650467"/>
    </source>
</evidence>
<sequence>MDRTVVWPRASAAVRAGDSITTSSVAAWGLLPAGAALLPAGAAALPTGATLLPAGAALLPAGMTLLPAGATLLPAGATLLPAGATLLPAGAALLPAGAALRLGLTNAAGHCPYTGSSSAAVAASCHVMVVVDASGSMRKSDVPDANGCISRIAAVYDCVARELVAPQLQLVQAMTLIEMRDTASICFSRQPFGAELLALVKQHAARADGAPSDHTSVRGMTQWDVRTACVDAVAQLATAAGGADRVSAHMVAFGPPSEEFYVLQDMAGALPQGLLPGAGAKLGLSAVQLRTAFSTISSSLSSLLTDLGTGSGGGGGLGATVRPAVMPTTARLDYDEGFRIRSDDAGWLLYPRGAVVSHVRYNASGQQMPLIKHALQQRGLAVRRQKFSEGAERAVFQATEVDVGSWDRGWVCGGTGSRVVDMLVEQELEGQLVKWNNNNGLVVHGIGGIKEGAGAGGGGGGGRAAMGAIAEDDSKEYDAQLLVDSVAGWLQSFAARYCPAWLQQALPVVVQTWLGGIALQVAVFFATGAVEYLIMWLLFAAAQLLP</sequence>
<evidence type="ECO:0000313" key="2">
    <source>
        <dbReference type="EMBL" id="KAG2428467.1"/>
    </source>
</evidence>
<keyword evidence="1" id="KW-1133">Transmembrane helix</keyword>
<keyword evidence="1" id="KW-0472">Membrane</keyword>
<gene>
    <name evidence="2" type="ORF">HXX76_011586</name>
</gene>
<name>A0A835SJS4_CHLIN</name>
<comment type="caution">
    <text evidence="2">The sequence shown here is derived from an EMBL/GenBank/DDBJ whole genome shotgun (WGS) entry which is preliminary data.</text>
</comment>
<keyword evidence="3" id="KW-1185">Reference proteome</keyword>
<proteinExistence type="predicted"/>
<protein>
    <submittedName>
        <fullName evidence="2">Uncharacterized protein</fullName>
    </submittedName>
</protein>
<feature type="transmembrane region" description="Helical" evidence="1">
    <location>
        <begin position="513"/>
        <end position="539"/>
    </location>
</feature>
<accession>A0A835SJS4</accession>
<dbReference type="Proteomes" id="UP000650467">
    <property type="component" value="Unassembled WGS sequence"/>
</dbReference>
<dbReference type="EMBL" id="JAEHOC010000034">
    <property type="protein sequence ID" value="KAG2428467.1"/>
    <property type="molecule type" value="Genomic_DNA"/>
</dbReference>
<keyword evidence="1" id="KW-0812">Transmembrane</keyword>